<dbReference type="InterPro" id="IPR000612">
    <property type="entry name" value="PMP3"/>
</dbReference>
<gene>
    <name evidence="8" type="ORF">B0I71DRAFT_127909</name>
    <name evidence="7" type="ORF">YALI1_E36773g</name>
</gene>
<proteinExistence type="inferred from homology"/>
<dbReference type="OMA" id="HEPAPMT"/>
<evidence type="ECO:0000256" key="1">
    <source>
        <dbReference type="ARBA" id="ARBA00004370"/>
    </source>
</evidence>
<name>A0A1D8NKQ7_YARLL</name>
<dbReference type="AlphaFoldDB" id="A0A1D8NKQ7"/>
<evidence type="ECO:0000313" key="9">
    <source>
        <dbReference type="Proteomes" id="UP000182444"/>
    </source>
</evidence>
<dbReference type="VEuPathDB" id="FungiDB:YALI1_E36773g"/>
<dbReference type="EMBL" id="KZ858955">
    <property type="protein sequence ID" value="RDW28148.1"/>
    <property type="molecule type" value="Genomic_DNA"/>
</dbReference>
<comment type="similarity">
    <text evidence="2">Belongs to the UPF0057 (PMP3) family.</text>
</comment>
<feature type="compositionally biased region" description="Low complexity" evidence="6">
    <location>
        <begin position="7"/>
        <end position="20"/>
    </location>
</feature>
<evidence type="ECO:0000313" key="8">
    <source>
        <dbReference type="EMBL" id="RDW28148.1"/>
    </source>
</evidence>
<feature type="region of interest" description="Disordered" evidence="6">
    <location>
        <begin position="1"/>
        <end position="23"/>
    </location>
</feature>
<dbReference type="Proteomes" id="UP000182444">
    <property type="component" value="Chromosome 1E"/>
</dbReference>
<dbReference type="EMBL" id="CP017557">
    <property type="protein sequence ID" value="AOW06218.1"/>
    <property type="molecule type" value="Genomic_DNA"/>
</dbReference>
<keyword evidence="4" id="KW-1133">Transmembrane helix</keyword>
<reference evidence="8 10" key="2">
    <citation type="submission" date="2018-07" db="EMBL/GenBank/DDBJ databases">
        <title>Draft Genome Assemblies for Five Robust Yarrowia lipolytica Strains Exhibiting High Lipid Production and Pentose Sugar Utilization and Sugar Alcohol Secretion from Undetoxified Lignocellulosic Biomass Hydrolysates.</title>
        <authorList>
            <consortium name="DOE Joint Genome Institute"/>
            <person name="Walker C."/>
            <person name="Ryu S."/>
            <person name="Na H."/>
            <person name="Zane M."/>
            <person name="LaButti K."/>
            <person name="Lipzen A."/>
            <person name="Haridas S."/>
            <person name="Barry K."/>
            <person name="Grigoriev I.V."/>
            <person name="Quarterman J."/>
            <person name="Slininger P."/>
            <person name="Dien B."/>
            <person name="Trinh C.T."/>
        </authorList>
    </citation>
    <scope>NUCLEOTIDE SEQUENCE [LARGE SCALE GENOMIC DNA]</scope>
    <source>
        <strain evidence="8 10">YB392</strain>
    </source>
</reference>
<dbReference type="KEGG" id="yli:2911449"/>
<evidence type="ECO:0000313" key="10">
    <source>
        <dbReference type="Proteomes" id="UP000256601"/>
    </source>
</evidence>
<feature type="region of interest" description="Disordered" evidence="6">
    <location>
        <begin position="127"/>
        <end position="186"/>
    </location>
</feature>
<sequence length="186" mass="20883">MAPPLNNPNYQPQQQNPNYQTRNNDEPSNACLYVLAVFFPFVAVGIKRGGCSGEMWLCLLLSYFFYIPGLIYAIYIIQQDSDKRRAQDVEHMGQGYATQYQQPQPIQPHYNQQPLHQQQAYPTEGTYPQVAPAKHEPAPMTQPPVNQHSGVAPQMHSGISPQAPPPTYAEGPSQPLHEKAQYVPPN</sequence>
<dbReference type="PANTHER" id="PTHR21659:SF42">
    <property type="entry name" value="UPF0057 MEMBRANE PROTEIN ZK632.10-RELATED"/>
    <property type="match status" value="1"/>
</dbReference>
<evidence type="ECO:0000256" key="4">
    <source>
        <dbReference type="ARBA" id="ARBA00022989"/>
    </source>
</evidence>
<evidence type="ECO:0000256" key="2">
    <source>
        <dbReference type="ARBA" id="ARBA00009530"/>
    </source>
</evidence>
<evidence type="ECO:0000313" key="7">
    <source>
        <dbReference type="EMBL" id="AOW06218.1"/>
    </source>
</evidence>
<dbReference type="PANTHER" id="PTHR21659">
    <property type="entry name" value="HYDROPHOBIC PROTEIN RCI2 LOW TEMPERATURE AND SALT RESPONSIVE PROTEIN LTI6 -RELATED"/>
    <property type="match status" value="1"/>
</dbReference>
<accession>A0A1D8NKQ7</accession>
<comment type="subcellular location">
    <subcellularLocation>
        <location evidence="1">Membrane</location>
    </subcellularLocation>
</comment>
<organism evidence="7 9">
    <name type="scientific">Yarrowia lipolytica</name>
    <name type="common">Candida lipolytica</name>
    <dbReference type="NCBI Taxonomy" id="4952"/>
    <lineage>
        <taxon>Eukaryota</taxon>
        <taxon>Fungi</taxon>
        <taxon>Dikarya</taxon>
        <taxon>Ascomycota</taxon>
        <taxon>Saccharomycotina</taxon>
        <taxon>Dipodascomycetes</taxon>
        <taxon>Dipodascales</taxon>
        <taxon>Dipodascales incertae sedis</taxon>
        <taxon>Yarrowia</taxon>
    </lineage>
</organism>
<dbReference type="Pfam" id="PF01679">
    <property type="entry name" value="Pmp3"/>
    <property type="match status" value="1"/>
</dbReference>
<keyword evidence="3" id="KW-0812">Transmembrane</keyword>
<dbReference type="PROSITE" id="PS01309">
    <property type="entry name" value="UPF0057"/>
    <property type="match status" value="1"/>
</dbReference>
<evidence type="ECO:0000256" key="5">
    <source>
        <dbReference type="ARBA" id="ARBA00023136"/>
    </source>
</evidence>
<evidence type="ECO:0000256" key="3">
    <source>
        <dbReference type="ARBA" id="ARBA00022692"/>
    </source>
</evidence>
<evidence type="ECO:0000256" key="6">
    <source>
        <dbReference type="SAM" id="MobiDB-lite"/>
    </source>
</evidence>
<dbReference type="GeneID" id="2911449"/>
<reference evidence="7 9" key="1">
    <citation type="journal article" date="2016" name="PLoS ONE">
        <title>Sequence Assembly of Yarrowia lipolytica Strain W29/CLIB89 Shows Transposable Element Diversity.</title>
        <authorList>
            <person name="Magnan C."/>
            <person name="Yu J."/>
            <person name="Chang I."/>
            <person name="Jahn E."/>
            <person name="Kanomata Y."/>
            <person name="Wu J."/>
            <person name="Zeller M."/>
            <person name="Oakes M."/>
            <person name="Baldi P."/>
            <person name="Sandmeyer S."/>
        </authorList>
    </citation>
    <scope>NUCLEOTIDE SEQUENCE [LARGE SCALE GENOMIC DNA]</scope>
    <source>
        <strain evidence="7">CLIB89</strain>
        <strain evidence="9">CLIB89(W29)</strain>
    </source>
</reference>
<dbReference type="Proteomes" id="UP000256601">
    <property type="component" value="Unassembled WGS sequence"/>
</dbReference>
<protein>
    <submittedName>
        <fullName evidence="7">Uncharacterized protein</fullName>
    </submittedName>
</protein>
<keyword evidence="5" id="KW-0472">Membrane</keyword>
<dbReference type="GO" id="GO:0016020">
    <property type="term" value="C:membrane"/>
    <property type="evidence" value="ECO:0007669"/>
    <property type="project" value="UniProtKB-SubCell"/>
</dbReference>
<dbReference type="VEuPathDB" id="FungiDB:YALI0_E31218g"/>